<evidence type="ECO:0000313" key="3">
    <source>
        <dbReference type="Proteomes" id="UP000075901"/>
    </source>
</evidence>
<keyword evidence="3" id="KW-1185">Reference proteome</keyword>
<evidence type="ECO:0000259" key="1">
    <source>
        <dbReference type="SMART" id="SM00587"/>
    </source>
</evidence>
<name>A0A182TAV2_9DIPT</name>
<dbReference type="PANTHER" id="PTHR11012">
    <property type="entry name" value="PROTEIN KINASE-LIKE DOMAIN-CONTAINING"/>
    <property type="match status" value="1"/>
</dbReference>
<dbReference type="SMART" id="SM00587">
    <property type="entry name" value="CHK"/>
    <property type="match status" value="1"/>
</dbReference>
<dbReference type="VEuPathDB" id="VectorBase:AMAM023136"/>
<organism evidence="2 3">
    <name type="scientific">Anopheles maculatus</name>
    <dbReference type="NCBI Taxonomy" id="74869"/>
    <lineage>
        <taxon>Eukaryota</taxon>
        <taxon>Metazoa</taxon>
        <taxon>Ecdysozoa</taxon>
        <taxon>Arthropoda</taxon>
        <taxon>Hexapoda</taxon>
        <taxon>Insecta</taxon>
        <taxon>Pterygota</taxon>
        <taxon>Neoptera</taxon>
        <taxon>Endopterygota</taxon>
        <taxon>Diptera</taxon>
        <taxon>Nematocera</taxon>
        <taxon>Culicoidea</taxon>
        <taxon>Culicidae</taxon>
        <taxon>Anophelinae</taxon>
        <taxon>Anopheles</taxon>
        <taxon>Anopheles maculatus group</taxon>
    </lineage>
</organism>
<feature type="domain" description="CHK kinase-like" evidence="1">
    <location>
        <begin position="1"/>
        <end position="150"/>
    </location>
</feature>
<reference evidence="3" key="1">
    <citation type="submission" date="2013-09" db="EMBL/GenBank/DDBJ databases">
        <title>The Genome Sequence of Anopheles maculatus species B.</title>
        <authorList>
            <consortium name="The Broad Institute Genomics Platform"/>
            <person name="Neafsey D.E."/>
            <person name="Besansky N."/>
            <person name="Howell P."/>
            <person name="Walton C."/>
            <person name="Young S.K."/>
            <person name="Zeng Q."/>
            <person name="Gargeya S."/>
            <person name="Fitzgerald M."/>
            <person name="Haas B."/>
            <person name="Abouelleil A."/>
            <person name="Allen A.W."/>
            <person name="Alvarado L."/>
            <person name="Arachchi H.M."/>
            <person name="Berlin A.M."/>
            <person name="Chapman S.B."/>
            <person name="Gainer-Dewar J."/>
            <person name="Goldberg J."/>
            <person name="Griggs A."/>
            <person name="Gujja S."/>
            <person name="Hansen M."/>
            <person name="Howarth C."/>
            <person name="Imamovic A."/>
            <person name="Ireland A."/>
            <person name="Larimer J."/>
            <person name="McCowan C."/>
            <person name="Murphy C."/>
            <person name="Pearson M."/>
            <person name="Poon T.W."/>
            <person name="Priest M."/>
            <person name="Roberts A."/>
            <person name="Saif S."/>
            <person name="Shea T."/>
            <person name="Sisk P."/>
            <person name="Sykes S."/>
            <person name="Wortman J."/>
            <person name="Nusbaum C."/>
            <person name="Birren B."/>
        </authorList>
    </citation>
    <scope>NUCLEOTIDE SEQUENCE [LARGE SCALE GENOMIC DNA]</scope>
    <source>
        <strain evidence="3">maculatus3</strain>
    </source>
</reference>
<dbReference type="Proteomes" id="UP000075901">
    <property type="component" value="Unassembled WGS sequence"/>
</dbReference>
<dbReference type="AlphaFoldDB" id="A0A182TAV2"/>
<dbReference type="Pfam" id="PF02958">
    <property type="entry name" value="EcKL"/>
    <property type="match status" value="1"/>
</dbReference>
<evidence type="ECO:0000313" key="2">
    <source>
        <dbReference type="EnsemblMetazoa" id="AMAM023136-PA"/>
    </source>
</evidence>
<sequence length="238" mass="27628">MARPDDDERTNPGLAMFKKGLDKFLEVANEWPELKRTIWLKLEALQSDYSRRVARSLSPPGLEEDVTYRVLNHGDLWGNNMMFRYDDPTGGDDARVRDVMFVDYQLSNYGSPGHDLVYSLYNCPQFEVRETRIKELLELYHRSLCEGLRAGGYRQQPVPTLADVQKEYERHEFIGIVSGLSMLPIILMERTDDLNLTFENLIDAEHAEKIRDIQYKGKLYRKSVIPILERLDAKGLLD</sequence>
<dbReference type="PANTHER" id="PTHR11012:SF56">
    <property type="entry name" value="CHK KINASE-LIKE DOMAIN-CONTAINING PROTEIN-RELATED"/>
    <property type="match status" value="1"/>
</dbReference>
<dbReference type="InterPro" id="IPR015897">
    <property type="entry name" value="CHK_kinase-like"/>
</dbReference>
<dbReference type="InterPro" id="IPR004119">
    <property type="entry name" value="EcKL"/>
</dbReference>
<dbReference type="Gene3D" id="3.90.1200.10">
    <property type="match status" value="1"/>
</dbReference>
<proteinExistence type="predicted"/>
<dbReference type="SUPFAM" id="SSF56112">
    <property type="entry name" value="Protein kinase-like (PK-like)"/>
    <property type="match status" value="1"/>
</dbReference>
<accession>A0A182TAV2</accession>
<reference evidence="2" key="2">
    <citation type="submission" date="2020-05" db="UniProtKB">
        <authorList>
            <consortium name="EnsemblMetazoa"/>
        </authorList>
    </citation>
    <scope>IDENTIFICATION</scope>
    <source>
        <strain evidence="2">maculatus3</strain>
    </source>
</reference>
<dbReference type="InterPro" id="IPR011009">
    <property type="entry name" value="Kinase-like_dom_sf"/>
</dbReference>
<protein>
    <submittedName>
        <fullName evidence="2">CHK domain-containing protein</fullName>
    </submittedName>
</protein>
<dbReference type="EnsemblMetazoa" id="AMAM023136-RA">
    <property type="protein sequence ID" value="AMAM023136-PA"/>
    <property type="gene ID" value="AMAM023136"/>
</dbReference>